<dbReference type="PIRSF" id="PIRSF003954">
    <property type="entry name" value="NS-S_OrthobunV"/>
    <property type="match status" value="1"/>
</dbReference>
<organism evidence="2">
    <name type="scientific">Orthobunyavirus akabaneense</name>
    <dbReference type="NCBI Taxonomy" id="1933178"/>
    <lineage>
        <taxon>Viruses</taxon>
        <taxon>Riboviria</taxon>
        <taxon>Orthornavirae</taxon>
        <taxon>Negarnaviricota</taxon>
        <taxon>Polyploviricotina</taxon>
        <taxon>Bunyaviricetes</taxon>
        <taxon>Elliovirales</taxon>
        <taxon>Peribunyaviridae</taxon>
        <taxon>Orthobunyavirus</taxon>
    </lineage>
</organism>
<proteinExistence type="predicted"/>
<dbReference type="InterPro" id="IPR000797">
    <property type="entry name" value="Bunya_NSs"/>
</dbReference>
<evidence type="ECO:0000313" key="2">
    <source>
        <dbReference type="EMBL" id="QCR98093.1"/>
    </source>
</evidence>
<accession>A0A4P8VLL9</accession>
<dbReference type="EMBL" id="MH999469">
    <property type="protein sequence ID" value="QCR98093.1"/>
    <property type="molecule type" value="Genomic_RNA"/>
</dbReference>
<evidence type="ECO:0000256" key="1">
    <source>
        <dbReference type="ARBA" id="ARBA00014100"/>
    </source>
</evidence>
<dbReference type="GO" id="GO:0016032">
    <property type="term" value="P:viral process"/>
    <property type="evidence" value="ECO:0007669"/>
    <property type="project" value="InterPro"/>
</dbReference>
<protein>
    <recommendedName>
        <fullName evidence="1">Non-structural protein NS-S</fullName>
    </recommendedName>
</protein>
<sequence length="92" mass="10511">MMFHNGMQLHLTRTRGMWRLSVSMGNISTSLLLESSSSTKRRPKWSYIRRHNQVSTLLLVGSNSQWLITIFPNTLQILCQTLPLHSIGCQGI</sequence>
<dbReference type="Pfam" id="PF01104">
    <property type="entry name" value="Bunya_NS-S"/>
    <property type="match status" value="1"/>
</dbReference>
<name>A0A4P8VLL9_9VIRU</name>
<reference evidence="2" key="1">
    <citation type="submission" date="2018-10" db="EMBL/GenBank/DDBJ databases">
        <title>Development and analytical validation of a group-specific real-time RT-PCR assay for the detection of the Simbu serogroup orthobunyaviruses.</title>
        <authorList>
            <person name="Camarao A."/>
            <person name="Swanepoel R."/>
            <person name="Boinas F."/>
            <person name="Quan M."/>
        </authorList>
    </citation>
    <scope>NUCLEOTIDE SEQUENCE</scope>
    <source>
        <strain evidence="2">Cu170#1Vero_21:07:94</strain>
    </source>
</reference>